<reference evidence="1 2" key="1">
    <citation type="journal article" date="2018" name="PLoS ONE">
        <title>The draft genome of Kipferlia bialata reveals reductive genome evolution in fornicate parasites.</title>
        <authorList>
            <person name="Tanifuji G."/>
            <person name="Takabayashi S."/>
            <person name="Kume K."/>
            <person name="Takagi M."/>
            <person name="Nakayama T."/>
            <person name="Kamikawa R."/>
            <person name="Inagaki Y."/>
            <person name="Hashimoto T."/>
        </authorList>
    </citation>
    <scope>NUCLEOTIDE SEQUENCE [LARGE SCALE GENOMIC DNA]</scope>
    <source>
        <strain evidence="1">NY0173</strain>
    </source>
</reference>
<name>A0A9K3D001_9EUKA</name>
<evidence type="ECO:0000313" key="2">
    <source>
        <dbReference type="Proteomes" id="UP000265618"/>
    </source>
</evidence>
<feature type="non-terminal residue" evidence="1">
    <location>
        <position position="1"/>
    </location>
</feature>
<evidence type="ECO:0000313" key="1">
    <source>
        <dbReference type="EMBL" id="GIQ85657.1"/>
    </source>
</evidence>
<dbReference type="Proteomes" id="UP000265618">
    <property type="component" value="Unassembled WGS sequence"/>
</dbReference>
<proteinExistence type="predicted"/>
<organism evidence="1 2">
    <name type="scientific">Kipferlia bialata</name>
    <dbReference type="NCBI Taxonomy" id="797122"/>
    <lineage>
        <taxon>Eukaryota</taxon>
        <taxon>Metamonada</taxon>
        <taxon>Carpediemonas-like organisms</taxon>
        <taxon>Kipferlia</taxon>
    </lineage>
</organism>
<gene>
    <name evidence="1" type="ORF">KIPB_007361</name>
</gene>
<protein>
    <submittedName>
        <fullName evidence="1">Uncharacterized protein</fullName>
    </submittedName>
</protein>
<dbReference type="EMBL" id="BDIP01002059">
    <property type="protein sequence ID" value="GIQ85657.1"/>
    <property type="molecule type" value="Genomic_DNA"/>
</dbReference>
<keyword evidence="2" id="KW-1185">Reference proteome</keyword>
<dbReference type="AlphaFoldDB" id="A0A9K3D001"/>
<comment type="caution">
    <text evidence="1">The sequence shown here is derived from an EMBL/GenBank/DDBJ whole genome shotgun (WGS) entry which is preliminary data.</text>
</comment>
<sequence length="560" mass="61031">MDTLFLSGYGYYVPGVLLIYKRNASTSVFEAFQTLEAPSDTWVHWPKMLTATPDGSILFSCKGQETNAEVSGIVGIHTLDPGTGMYSYTESLADGFYTFGETMSAAADTVVIGDYLNGDVHVYKREAGTWEVDQVLDVSNKRVALYDDTTMAVGYSSGGSTPDAQGGFDVYKRQEGDGWVSVVRADGVRTDDTLNVGSGGIAFNSDGETSKPGVATIPDATDGIVYYDKSRGSLCVSVEDDSGDLTVTAIRYTTSSIKEMAAPYDSDLGQYCAPYSSQFNYAVGTYRFEIGTCDNTFPVASEIVVTRCEAKRVVPFTIEWGPIVDVDDFTLYKDDDDVMVVTVRDAFDQEIKDYGLTLSVRWDSADATPFDTPYLSSEQAYTLDVYPSDMSLGTHTLIVGDPEDGMTAQYIIYGDPDPTGTTVTYDPEYCQRGNTCYVWITLNDVNGNTCINLTDSDAPSIATQAGCDSSGISKDTYADREDRPAMYYTSTVFRCSETTTLDVYLDGETSVFGTFPLYVTNPDTAKVTIEDKDDVLLSLGQTTPISVMLSDEKDYPISIQ</sequence>
<accession>A0A9K3D001</accession>